<keyword evidence="3" id="KW-1185">Reference proteome</keyword>
<keyword evidence="1" id="KW-0732">Signal</keyword>
<dbReference type="NCBIfam" id="TIGR04131">
    <property type="entry name" value="Bac_Flav_CTERM"/>
    <property type="match status" value="1"/>
</dbReference>
<dbReference type="OrthoDB" id="9805017at2"/>
<name>F4KSZ3_HALH1</name>
<dbReference type="EMBL" id="CP002691">
    <property type="protein sequence ID" value="AEE49100.1"/>
    <property type="molecule type" value="Genomic_DNA"/>
</dbReference>
<dbReference type="InterPro" id="IPR013783">
    <property type="entry name" value="Ig-like_fold"/>
</dbReference>
<organism evidence="2 3">
    <name type="scientific">Haliscomenobacter hydrossis (strain ATCC 27775 / DSM 1100 / LMG 10767 / O)</name>
    <dbReference type="NCBI Taxonomy" id="760192"/>
    <lineage>
        <taxon>Bacteria</taxon>
        <taxon>Pseudomonadati</taxon>
        <taxon>Bacteroidota</taxon>
        <taxon>Saprospiria</taxon>
        <taxon>Saprospirales</taxon>
        <taxon>Haliscomenobacteraceae</taxon>
        <taxon>Haliscomenobacter</taxon>
    </lineage>
</organism>
<accession>F4KSZ3</accession>
<feature type="signal peptide" evidence="1">
    <location>
        <begin position="1"/>
        <end position="18"/>
    </location>
</feature>
<proteinExistence type="predicted"/>
<dbReference type="eggNOG" id="COG3291">
    <property type="taxonomic scope" value="Bacteria"/>
</dbReference>
<reference key="2">
    <citation type="submission" date="2011-04" db="EMBL/GenBank/DDBJ databases">
        <title>Complete sequence of chromosome of Haliscomenobacter hydrossis DSM 1100.</title>
        <authorList>
            <consortium name="US DOE Joint Genome Institute (JGI-PGF)"/>
            <person name="Lucas S."/>
            <person name="Han J."/>
            <person name="Lapidus A."/>
            <person name="Bruce D."/>
            <person name="Goodwin L."/>
            <person name="Pitluck S."/>
            <person name="Peters L."/>
            <person name="Kyrpides N."/>
            <person name="Mavromatis K."/>
            <person name="Ivanova N."/>
            <person name="Ovchinnikova G."/>
            <person name="Pagani I."/>
            <person name="Daligault H."/>
            <person name="Detter J.C."/>
            <person name="Han C."/>
            <person name="Land M."/>
            <person name="Hauser L."/>
            <person name="Markowitz V."/>
            <person name="Cheng J.-F."/>
            <person name="Hugenholtz P."/>
            <person name="Woyke T."/>
            <person name="Wu D."/>
            <person name="Verbarg S."/>
            <person name="Frueling A."/>
            <person name="Brambilla E."/>
            <person name="Klenk H.-P."/>
            <person name="Eisen J.A."/>
        </authorList>
    </citation>
    <scope>NUCLEOTIDE SEQUENCE</scope>
    <source>
        <strain>DSM 1100</strain>
    </source>
</reference>
<dbReference type="HOGENOM" id="CLU_229256_0_0_10"/>
<dbReference type="InterPro" id="IPR026341">
    <property type="entry name" value="T9SS_type_B"/>
</dbReference>
<evidence type="ECO:0000313" key="2">
    <source>
        <dbReference type="EMBL" id="AEE49100.1"/>
    </source>
</evidence>
<dbReference type="KEGG" id="hhy:Halhy_1203"/>
<dbReference type="STRING" id="760192.Halhy_1203"/>
<sequence length="2313" mass="246998">MKHCITILSILLSGWLWGQNCPLEAPLPIPANDSVVYSFEVFDVINNNLGAPGQGVCGVQMRFRHNSITDFEVWLKAPNGKEIQLIGPNATVSQPTLGGSWNVTFVRCLATPMPQVPFAQRWNNSTNPFGATGITGSYWPFSGCLEEFNAGPVNGNWELKLKTITSTQIRGSLLGLDIQFCDKRGQRCCFADAGVLSGPVNVAACQGDFDLNLTAAPTYSGAKPDSSKYAYTYAIGRDIILQGYDSIPDLRRMSPGNYQVCGLSYQRKDTSLFPAANNILRLDTLRNQLKNGTIALCGEMTADCINVVIAPRSDSTVLPLQIICEGDSVVVAGQTFKTTGRFPITFNQPGRCDSLVIVNIRAEKSLNSTLDSTICAGDSVAIGTKQYKVTGNYVDTLQASSGCDSIVSLRLLVLPAIPVKDTAIEICSGRSVVVGGQRFSTSGTYTIPLVSSQGCDSLIRLTLTIIEPQSVITATDTFLTCTRTQVVLDGTQSTPLGQVMYRWEDNMGNPIGDSTHFVVTSPDTYYLQVITTKSLCARRVRIIITADTLKPVVNIGGTDTLDCNTPRITLNSTGSTSLADPRYNWTTAGTGRIEGLNTQANVLVSGPGFYDLTITNDRNGCRDSAEVQVIQDLNLPIANAGTSDTLTCLLNSVNLNGSASSSGALFRYLWTGLNGQTVIDSTSVQASTQVAGLYQLAVTNTFNQCVSFDTVNVVADTTPVSLSIDPPRELNCVTRSITLTSRVNPGNRALNYTWMAINGGNITSANNTANIEVDLAGQYALEITDLANGCTTEAAVTVKDSSNTVSAVIAAPLAISCTQPETELDGSGSQGGSTVVFQWSTINGNIIGANNRARIRVGAAGTYQLIVRDTTTQCSDTSTVAVSSQQMLPIAQAGQDLELTCSAPSVSLSTQGSATGNNIRYRWQGPCPIADSSASTITTTCEGQYVLQVLDTITGCTSTDTVVVSLNSASPNAQVAAATTNINCTAGEGILSARGSSGGQIRWFFQNNEIGRDTQLLVRTAGAYLLVVENTVLGCTDSVQVQVNKDCKPIASIAPVAGISCKQEIVTLDGTGSTFNASIRYHWLGPVGDCMVSDSLLPSIDVKCPGTYQLVVENLATNEQDTASIVVTANQVIPSIAIAPVDTLTCTSPSLVLDGSGSAQGNNIQYTWLNNTGQVVGRTAQVSVNAPGLYAFEVLDTLNGCFAQREVLVVQDTNIPQIAFNSSTFPCNRDTFNFRASVLPIGRNYQLNWTGPGIAGRADTTVVALTAAGQYIFSATDLGSNCTVRDTIDLVEPADCLPCISASATTVELTCTQTQIALPAEFCRPCIGCTVNWSSNDGNFVSRADTLTPIINRAGTYTLTVLDSSARAVTLNIIVRSDQQLPVLPPGFDASFTCAIREIALPNPDSSALNPISWRWETSDGQLVADTLPGRLKAVRIGTYRLVGRNVLTNCESFTLVRIGLDSLAPRAFAGSDQVLDCNNQRLTLNGNGSAVGPGISYLWTALDNGRILAGENSVNPVIDAQGRYVIKVEDARNNCFSTDTLLVTPDATLPRIEPIANQLLNCRDSMLTLNGNMPAGGPYTANWCALGTTRDTLGCFPQQNLQVSSPGLYSYELTDIRNNCRNRIFVTVKEDRIAPSIDAGPTDTLRCNALNLRLNGQNLRPEDPLLFAWRGDNNQAIEADSTLNPLLISGGWYTLLAQSRRNFCTSTDRIFIAVDLGRPQVSAGRDTFLNCVPLQISLQGNFSSSSGETLEARWTANGGRIISGQNTANAQVDQPGNYLLTVRNTVNNCIAIDEVVVSNQALKPQARIAGPNTISCTVQQVTLLGTASTNPFNRTLRYFWTPVDGGRIIGSPADDSMVTARAGLYRLIVTDALSGCQDSTDFSLQADVNRPRIAIASPATLSCSRPQVRIDASESATGVIYQYTWLAPNGQTLPDSNRTPQVTLPGNYQLTVRNVQSGCISVDSVEVTEDYTQPQIRLRALDVLDCVTPVIELEAGTSQGRNLSYQWSASHAGILSNAAAALIRINAPGYYRLVLTDGVSGCSSSDSLLVQEAASAIDTVIFAVQQPGCGTNQAGQVRVTNISGGTAPYKVFLNNTFPEANNLFRNLRPGNYTLKVEDAGGCLWTAPIELQAPQAPTVELGPDREIKLGDSVSLAPIISSDSIVSITWAAGTTLSDPNSRNQVLKPSNSTTAQISIRAANGCTASDFVNIRVIRESPLFVPNIFSPNGDGINDVLNIFAGSQVNKVKVFRIYDRWGNQVFSLQEFSPNDALLGWDGKQGGTLLNSAVYTWYAEVEMADGKVEGLKGDVSLLR</sequence>
<dbReference type="RefSeq" id="WP_013763655.1">
    <property type="nucleotide sequence ID" value="NC_015510.1"/>
</dbReference>
<feature type="chain" id="PRO_5003310199" evidence="1">
    <location>
        <begin position="19"/>
        <end position="2313"/>
    </location>
</feature>
<dbReference type="Proteomes" id="UP000008461">
    <property type="component" value="Chromosome"/>
</dbReference>
<dbReference type="Gene3D" id="2.60.40.10">
    <property type="entry name" value="Immunoglobulins"/>
    <property type="match status" value="1"/>
</dbReference>
<reference evidence="2 3" key="1">
    <citation type="journal article" date="2011" name="Stand. Genomic Sci.">
        <title>Complete genome sequence of Haliscomenobacter hydrossis type strain (O).</title>
        <authorList>
            <consortium name="US DOE Joint Genome Institute (JGI-PGF)"/>
            <person name="Daligault H."/>
            <person name="Lapidus A."/>
            <person name="Zeytun A."/>
            <person name="Nolan M."/>
            <person name="Lucas S."/>
            <person name="Del Rio T.G."/>
            <person name="Tice H."/>
            <person name="Cheng J.F."/>
            <person name="Tapia R."/>
            <person name="Han C."/>
            <person name="Goodwin L."/>
            <person name="Pitluck S."/>
            <person name="Liolios K."/>
            <person name="Pagani I."/>
            <person name="Ivanova N."/>
            <person name="Huntemann M."/>
            <person name="Mavromatis K."/>
            <person name="Mikhailova N."/>
            <person name="Pati A."/>
            <person name="Chen A."/>
            <person name="Palaniappan K."/>
            <person name="Land M."/>
            <person name="Hauser L."/>
            <person name="Brambilla E.M."/>
            <person name="Rohde M."/>
            <person name="Verbarg S."/>
            <person name="Goker M."/>
            <person name="Bristow J."/>
            <person name="Eisen J.A."/>
            <person name="Markowitz V."/>
            <person name="Hugenholtz P."/>
            <person name="Kyrpides N.C."/>
            <person name="Klenk H.P."/>
            <person name="Woyke T."/>
        </authorList>
    </citation>
    <scope>NUCLEOTIDE SEQUENCE [LARGE SCALE GENOMIC DNA]</scope>
    <source>
        <strain evidence="3">ATCC 27775 / DSM 1100 / LMG 10767 / O</strain>
    </source>
</reference>
<gene>
    <name evidence="2" type="ordered locus">Halhy_1203</name>
</gene>
<protein>
    <submittedName>
        <fullName evidence="2">Uncharacterized protein</fullName>
    </submittedName>
</protein>
<dbReference type="Pfam" id="PF13585">
    <property type="entry name" value="CHU_C"/>
    <property type="match status" value="1"/>
</dbReference>
<evidence type="ECO:0000256" key="1">
    <source>
        <dbReference type="SAM" id="SignalP"/>
    </source>
</evidence>
<evidence type="ECO:0000313" key="3">
    <source>
        <dbReference type="Proteomes" id="UP000008461"/>
    </source>
</evidence>